<dbReference type="SUPFAM" id="SSF50249">
    <property type="entry name" value="Nucleic acid-binding proteins"/>
    <property type="match status" value="2"/>
</dbReference>
<organism evidence="5 6">
    <name type="scientific">Castilleja foliolosa</name>
    <dbReference type="NCBI Taxonomy" id="1961234"/>
    <lineage>
        <taxon>Eukaryota</taxon>
        <taxon>Viridiplantae</taxon>
        <taxon>Streptophyta</taxon>
        <taxon>Embryophyta</taxon>
        <taxon>Tracheophyta</taxon>
        <taxon>Spermatophyta</taxon>
        <taxon>Magnoliopsida</taxon>
        <taxon>eudicotyledons</taxon>
        <taxon>Gunneridae</taxon>
        <taxon>Pentapetalae</taxon>
        <taxon>asterids</taxon>
        <taxon>lamiids</taxon>
        <taxon>Lamiales</taxon>
        <taxon>Orobanchaceae</taxon>
        <taxon>Pedicularideae</taxon>
        <taxon>Castillejinae</taxon>
        <taxon>Castilleja</taxon>
    </lineage>
</organism>
<reference evidence="6" key="1">
    <citation type="journal article" date="2024" name="IScience">
        <title>Strigolactones Initiate the Formation of Haustorium-like Structures in Castilleja.</title>
        <authorList>
            <person name="Buerger M."/>
            <person name="Peterson D."/>
            <person name="Chory J."/>
        </authorList>
    </citation>
    <scope>NUCLEOTIDE SEQUENCE [LARGE SCALE GENOMIC DNA]</scope>
</reference>
<sequence>MANDKAETNLQDGNADKLNVEAAEIIANEALRLPISDSVPIYEKVLATFPTSAKYWKQYVEALMAVNNDEAARQVFSRCLLNYLRCYIRFIRKIYDMKGIEGQEETKRAYEFMLDYVDYIGRVETNSLRTTRTEKTLRKILIRDEMKKDVEITLWPEKVHLIGNEVIPGDIVAITSMMVTEHNGRVQLESTYLTNAFVNPHMPQTIDHINRLNAIPPMEPSARNEQIATLLDIKLTSQQNIQNPKNFICKATIKRVHEDQGWYYVLCSKCGQKLYPQQKNDNLNFVCKDDDDIIPNFRYYVNATNRVTARKIIGGVWWRESVAEAAFAGVMVTACDKRR</sequence>
<name>A0ABD3BBV3_9LAMI</name>
<dbReference type="SUPFAM" id="SSF48452">
    <property type="entry name" value="TPR-like"/>
    <property type="match status" value="1"/>
</dbReference>
<evidence type="ECO:0000256" key="2">
    <source>
        <dbReference type="ARBA" id="ARBA00022737"/>
    </source>
</evidence>
<keyword evidence="6" id="KW-1185">Reference proteome</keyword>
<feature type="domain" description="Suppressor of forked" evidence="4">
    <location>
        <begin position="17"/>
        <end position="117"/>
    </location>
</feature>
<evidence type="ECO:0000256" key="1">
    <source>
        <dbReference type="ARBA" id="ARBA00004123"/>
    </source>
</evidence>
<evidence type="ECO:0000313" key="5">
    <source>
        <dbReference type="EMBL" id="KAL3614855.1"/>
    </source>
</evidence>
<comment type="subcellular location">
    <subcellularLocation>
        <location evidence="1">Nucleus</location>
    </subcellularLocation>
</comment>
<dbReference type="Pfam" id="PF05843">
    <property type="entry name" value="Suf"/>
    <property type="match status" value="1"/>
</dbReference>
<evidence type="ECO:0000259" key="4">
    <source>
        <dbReference type="Pfam" id="PF05843"/>
    </source>
</evidence>
<proteinExistence type="predicted"/>
<dbReference type="InterPro" id="IPR045243">
    <property type="entry name" value="Rna14-like"/>
</dbReference>
<keyword evidence="2" id="KW-0677">Repeat</keyword>
<accession>A0ABD3BBV3</accession>
<keyword evidence="3" id="KW-0539">Nucleus</keyword>
<dbReference type="PANTHER" id="PTHR19980:SF0">
    <property type="entry name" value="CLEAVAGE STIMULATION FACTOR SUBUNIT 3"/>
    <property type="match status" value="1"/>
</dbReference>
<evidence type="ECO:0000256" key="3">
    <source>
        <dbReference type="ARBA" id="ARBA00023242"/>
    </source>
</evidence>
<evidence type="ECO:0000313" key="6">
    <source>
        <dbReference type="Proteomes" id="UP001632038"/>
    </source>
</evidence>
<gene>
    <name evidence="5" type="ORF">CASFOL_040516</name>
</gene>
<dbReference type="InterPro" id="IPR012340">
    <property type="entry name" value="NA-bd_OB-fold"/>
</dbReference>
<dbReference type="Gene3D" id="2.40.50.140">
    <property type="entry name" value="Nucleic acid-binding proteins"/>
    <property type="match status" value="1"/>
</dbReference>
<dbReference type="EMBL" id="JAVIJP010000100">
    <property type="protein sequence ID" value="KAL3614855.1"/>
    <property type="molecule type" value="Genomic_DNA"/>
</dbReference>
<dbReference type="PANTHER" id="PTHR19980">
    <property type="entry name" value="RNA CLEAVAGE STIMULATION FACTOR"/>
    <property type="match status" value="1"/>
</dbReference>
<dbReference type="Proteomes" id="UP001632038">
    <property type="component" value="Unassembled WGS sequence"/>
</dbReference>
<dbReference type="InterPro" id="IPR011990">
    <property type="entry name" value="TPR-like_helical_dom_sf"/>
</dbReference>
<comment type="caution">
    <text evidence="5">The sequence shown here is derived from an EMBL/GenBank/DDBJ whole genome shotgun (WGS) entry which is preliminary data.</text>
</comment>
<dbReference type="GO" id="GO:0005634">
    <property type="term" value="C:nucleus"/>
    <property type="evidence" value="ECO:0007669"/>
    <property type="project" value="UniProtKB-SubCell"/>
</dbReference>
<dbReference type="AlphaFoldDB" id="A0ABD3BBV3"/>
<dbReference type="InterPro" id="IPR008847">
    <property type="entry name" value="Suf"/>
</dbReference>
<dbReference type="Gene3D" id="1.25.40.1040">
    <property type="match status" value="1"/>
</dbReference>
<protein>
    <recommendedName>
        <fullName evidence="4">Suppressor of forked domain-containing protein</fullName>
    </recommendedName>
</protein>